<feature type="domain" description="Galactokinase N-terminal" evidence="12">
    <location>
        <begin position="22"/>
        <end position="71"/>
    </location>
</feature>
<evidence type="ECO:0000256" key="2">
    <source>
        <dbReference type="ARBA" id="ARBA00022490"/>
    </source>
</evidence>
<comment type="caution">
    <text evidence="13">The sequence shown here is derived from an EMBL/GenBank/DDBJ whole genome shotgun (WGS) entry which is preliminary data.</text>
</comment>
<accession>A0A0F9UBZ0</accession>
<reference evidence="13" key="1">
    <citation type="journal article" date="2015" name="Nature">
        <title>Complex archaea that bridge the gap between prokaryotes and eukaryotes.</title>
        <authorList>
            <person name="Spang A."/>
            <person name="Saw J.H."/>
            <person name="Jorgensen S.L."/>
            <person name="Zaremba-Niedzwiedzka K."/>
            <person name="Martijn J."/>
            <person name="Lind A.E."/>
            <person name="van Eijk R."/>
            <person name="Schleper C."/>
            <person name="Guy L."/>
            <person name="Ettema T.J."/>
        </authorList>
    </citation>
    <scope>NUCLEOTIDE SEQUENCE</scope>
</reference>
<evidence type="ECO:0000313" key="13">
    <source>
        <dbReference type="EMBL" id="KKN90695.1"/>
    </source>
</evidence>
<evidence type="ECO:0000256" key="5">
    <source>
        <dbReference type="ARBA" id="ARBA00022741"/>
    </source>
</evidence>
<dbReference type="InterPro" id="IPR014721">
    <property type="entry name" value="Ribsml_uS5_D2-typ_fold_subgr"/>
</dbReference>
<sequence>MTGGVGADTVRAMTVDVDTCREHFIEHFGYDPDGAVAAPGRVNLIGEHTDYNDGFVLPIAIERETVAVFGPRDDSIVQFVSTSTDEPDEIDLDAPIAPGELTWANYCRGVAAGLVGWGLRPHGCDVLVSSDVPLGGGLSSSASLEVAVALALLNGEVDAMPPGELAKICQTAEHEFAGTPCGIMDQSIAIMGQAGRALLLDCRTGETRQVHFDNPDLVLLVADTEVKHELSEGGYAARRQQCYDAAAKLGVAMLRDADAESVAAAGTDGTLTDKELMRARHVVGEIARTLAAVDALEAGDYHRFGELMVASHESLRDDYEVSCDELDAIVELACACEGVYGARMTGGGFGGCAIILATAGAADRVSETVAAGYGERFGSACPIFATRAAGGARRVL</sequence>
<dbReference type="Pfam" id="PF08544">
    <property type="entry name" value="GHMP_kinases_C"/>
    <property type="match status" value="1"/>
</dbReference>
<dbReference type="InterPro" id="IPR006204">
    <property type="entry name" value="GHMP_kinase_N_dom"/>
</dbReference>
<feature type="domain" description="GHMP kinase N-terminal" evidence="10">
    <location>
        <begin position="117"/>
        <end position="193"/>
    </location>
</feature>
<evidence type="ECO:0000259" key="12">
    <source>
        <dbReference type="Pfam" id="PF10509"/>
    </source>
</evidence>
<dbReference type="InterPro" id="IPR000705">
    <property type="entry name" value="Galactokinase"/>
</dbReference>
<dbReference type="InterPro" id="IPR019741">
    <property type="entry name" value="Galactokinase_CS"/>
</dbReference>
<dbReference type="Gene3D" id="3.30.230.10">
    <property type="match status" value="1"/>
</dbReference>
<dbReference type="PROSITE" id="PS00106">
    <property type="entry name" value="GALACTOKINASE"/>
    <property type="match status" value="1"/>
</dbReference>
<dbReference type="InterPro" id="IPR019539">
    <property type="entry name" value="GalKase_N"/>
</dbReference>
<evidence type="ECO:0000256" key="1">
    <source>
        <dbReference type="ARBA" id="ARBA00006566"/>
    </source>
</evidence>
<dbReference type="InterPro" id="IPR006203">
    <property type="entry name" value="GHMP_knse_ATP-bd_CS"/>
</dbReference>
<dbReference type="PRINTS" id="PR00959">
    <property type="entry name" value="MEVGALKINASE"/>
</dbReference>
<feature type="domain" description="GHMP kinase C-terminal" evidence="11">
    <location>
        <begin position="293"/>
        <end position="372"/>
    </location>
</feature>
<dbReference type="PIRSF" id="PIRSF000530">
    <property type="entry name" value="Galactokinase"/>
    <property type="match status" value="1"/>
</dbReference>
<keyword evidence="5" id="KW-0547">Nucleotide-binding</keyword>
<dbReference type="PRINTS" id="PR00473">
    <property type="entry name" value="GALCTOKINASE"/>
</dbReference>
<dbReference type="InterPro" id="IPR006206">
    <property type="entry name" value="Mevalonate/galactokinase"/>
</dbReference>
<keyword evidence="2" id="KW-0963">Cytoplasm</keyword>
<dbReference type="InterPro" id="IPR020568">
    <property type="entry name" value="Ribosomal_Su5_D2-typ_SF"/>
</dbReference>
<name>A0A0F9UBZ0_9ZZZZ</name>
<dbReference type="SUPFAM" id="SSF54211">
    <property type="entry name" value="Ribosomal protein S5 domain 2-like"/>
    <property type="match status" value="1"/>
</dbReference>
<evidence type="ECO:0000256" key="7">
    <source>
        <dbReference type="ARBA" id="ARBA00022840"/>
    </source>
</evidence>
<evidence type="ECO:0000256" key="9">
    <source>
        <dbReference type="ARBA" id="ARBA00023277"/>
    </source>
</evidence>
<evidence type="ECO:0000256" key="4">
    <source>
        <dbReference type="ARBA" id="ARBA00022723"/>
    </source>
</evidence>
<dbReference type="GO" id="GO:0006012">
    <property type="term" value="P:galactose metabolic process"/>
    <property type="evidence" value="ECO:0007669"/>
    <property type="project" value="InterPro"/>
</dbReference>
<keyword evidence="9" id="KW-0119">Carbohydrate metabolism</keyword>
<gene>
    <name evidence="13" type="ORF">LCGC14_0226380</name>
</gene>
<keyword evidence="6" id="KW-0418">Kinase</keyword>
<dbReference type="SUPFAM" id="SSF55060">
    <property type="entry name" value="GHMP Kinase, C-terminal domain"/>
    <property type="match status" value="1"/>
</dbReference>
<dbReference type="GO" id="GO:0004335">
    <property type="term" value="F:galactokinase activity"/>
    <property type="evidence" value="ECO:0007669"/>
    <property type="project" value="InterPro"/>
</dbReference>
<dbReference type="GO" id="GO:0046872">
    <property type="term" value="F:metal ion binding"/>
    <property type="evidence" value="ECO:0007669"/>
    <property type="project" value="UniProtKB-KW"/>
</dbReference>
<evidence type="ECO:0000256" key="6">
    <source>
        <dbReference type="ARBA" id="ARBA00022777"/>
    </source>
</evidence>
<comment type="similarity">
    <text evidence="1">Belongs to the GHMP kinase family. GalK subfamily.</text>
</comment>
<dbReference type="InterPro" id="IPR013750">
    <property type="entry name" value="GHMP_kinase_C_dom"/>
</dbReference>
<evidence type="ECO:0000256" key="3">
    <source>
        <dbReference type="ARBA" id="ARBA00022679"/>
    </source>
</evidence>
<keyword evidence="8" id="KW-0460">Magnesium</keyword>
<dbReference type="FunFam" id="3.30.70.890:FF:000001">
    <property type="entry name" value="Galactokinase"/>
    <property type="match status" value="1"/>
</dbReference>
<protein>
    <recommendedName>
        <fullName evidence="14">Galactokinase</fullName>
    </recommendedName>
</protein>
<dbReference type="PANTHER" id="PTHR10457:SF7">
    <property type="entry name" value="GALACTOKINASE-RELATED"/>
    <property type="match status" value="1"/>
</dbReference>
<dbReference type="Pfam" id="PF00288">
    <property type="entry name" value="GHMP_kinases_N"/>
    <property type="match status" value="1"/>
</dbReference>
<dbReference type="PROSITE" id="PS00627">
    <property type="entry name" value="GHMP_KINASES_ATP"/>
    <property type="match status" value="1"/>
</dbReference>
<evidence type="ECO:0000259" key="10">
    <source>
        <dbReference type="Pfam" id="PF00288"/>
    </source>
</evidence>
<dbReference type="GO" id="GO:0005829">
    <property type="term" value="C:cytosol"/>
    <property type="evidence" value="ECO:0007669"/>
    <property type="project" value="TreeGrafter"/>
</dbReference>
<keyword evidence="4" id="KW-0479">Metal-binding</keyword>
<dbReference type="PANTHER" id="PTHR10457">
    <property type="entry name" value="MEVALONATE KINASE/GALACTOKINASE"/>
    <property type="match status" value="1"/>
</dbReference>
<evidence type="ECO:0008006" key="14">
    <source>
        <dbReference type="Google" id="ProtNLM"/>
    </source>
</evidence>
<dbReference type="InterPro" id="IPR036554">
    <property type="entry name" value="GHMP_kinase_C_sf"/>
</dbReference>
<dbReference type="FunFam" id="3.30.230.10:FF:000017">
    <property type="entry name" value="Galactokinase"/>
    <property type="match status" value="1"/>
</dbReference>
<evidence type="ECO:0000256" key="8">
    <source>
        <dbReference type="ARBA" id="ARBA00022842"/>
    </source>
</evidence>
<proteinExistence type="inferred from homology"/>
<dbReference type="EMBL" id="LAZR01000108">
    <property type="protein sequence ID" value="KKN90695.1"/>
    <property type="molecule type" value="Genomic_DNA"/>
</dbReference>
<keyword evidence="7" id="KW-0067">ATP-binding</keyword>
<keyword evidence="3" id="KW-0808">Transferase</keyword>
<evidence type="ECO:0000259" key="11">
    <source>
        <dbReference type="Pfam" id="PF08544"/>
    </source>
</evidence>
<dbReference type="Pfam" id="PF10509">
    <property type="entry name" value="GalKase_gal_bdg"/>
    <property type="match status" value="1"/>
</dbReference>
<dbReference type="Gene3D" id="3.30.70.890">
    <property type="entry name" value="GHMP kinase, C-terminal domain"/>
    <property type="match status" value="1"/>
</dbReference>
<organism evidence="13">
    <name type="scientific">marine sediment metagenome</name>
    <dbReference type="NCBI Taxonomy" id="412755"/>
    <lineage>
        <taxon>unclassified sequences</taxon>
        <taxon>metagenomes</taxon>
        <taxon>ecological metagenomes</taxon>
    </lineage>
</organism>
<dbReference type="GO" id="GO:0005524">
    <property type="term" value="F:ATP binding"/>
    <property type="evidence" value="ECO:0007669"/>
    <property type="project" value="UniProtKB-KW"/>
</dbReference>
<dbReference type="NCBIfam" id="TIGR00131">
    <property type="entry name" value="gal_kin"/>
    <property type="match status" value="1"/>
</dbReference>
<dbReference type="AlphaFoldDB" id="A0A0F9UBZ0"/>